<evidence type="ECO:0000313" key="11">
    <source>
        <dbReference type="Proteomes" id="UP000001520"/>
    </source>
</evidence>
<dbReference type="InterPro" id="IPR026902">
    <property type="entry name" value="RnfC_N"/>
</dbReference>
<name>D3PBK8_DEFDS</name>
<evidence type="ECO:0000256" key="5">
    <source>
        <dbReference type="ARBA" id="ARBA00022982"/>
    </source>
</evidence>
<dbReference type="NCBIfam" id="NF003454">
    <property type="entry name" value="PRK05035.1"/>
    <property type="match status" value="1"/>
</dbReference>
<evidence type="ECO:0000256" key="2">
    <source>
        <dbReference type="ARBA" id="ARBA00022485"/>
    </source>
</evidence>
<dbReference type="GO" id="GO:0009055">
    <property type="term" value="F:electron transfer activity"/>
    <property type="evidence" value="ECO:0007669"/>
    <property type="project" value="InterPro"/>
</dbReference>
<dbReference type="Pfam" id="PF10531">
    <property type="entry name" value="SLBB"/>
    <property type="match status" value="1"/>
</dbReference>
<keyword evidence="8" id="KW-1278">Translocase</keyword>
<dbReference type="GO" id="GO:0022900">
    <property type="term" value="P:electron transport chain"/>
    <property type="evidence" value="ECO:0007669"/>
    <property type="project" value="UniProtKB-UniRule"/>
</dbReference>
<dbReference type="PROSITE" id="PS00198">
    <property type="entry name" value="4FE4S_FER_1"/>
    <property type="match status" value="2"/>
</dbReference>
<keyword evidence="3 8" id="KW-0479">Metal-binding</keyword>
<dbReference type="Pfam" id="PF13237">
    <property type="entry name" value="Fer4_10"/>
    <property type="match status" value="1"/>
</dbReference>
<keyword evidence="8" id="KW-0472">Membrane</keyword>
<organism evidence="10 11">
    <name type="scientific">Deferribacter desulfuricans (strain DSM 14783 / JCM 11476 / NBRC 101012 / SSM1)</name>
    <dbReference type="NCBI Taxonomy" id="639282"/>
    <lineage>
        <taxon>Bacteria</taxon>
        <taxon>Pseudomonadati</taxon>
        <taxon>Deferribacterota</taxon>
        <taxon>Deferribacteres</taxon>
        <taxon>Deferribacterales</taxon>
        <taxon>Deferribacteraceae</taxon>
        <taxon>Deferribacter</taxon>
    </lineage>
</organism>
<dbReference type="InterPro" id="IPR037225">
    <property type="entry name" value="Nuo51_FMN-bd_sf"/>
</dbReference>
<feature type="binding site" evidence="8">
    <location>
        <position position="357"/>
    </location>
    <ligand>
        <name>[4Fe-4S] cluster</name>
        <dbReference type="ChEBI" id="CHEBI:49883"/>
        <label>1</label>
    </ligand>
</feature>
<feature type="binding site" evidence="8">
    <location>
        <position position="367"/>
    </location>
    <ligand>
        <name>[4Fe-4S] cluster</name>
        <dbReference type="ChEBI" id="CHEBI:49883"/>
        <label>2</label>
    </ligand>
</feature>
<dbReference type="Pfam" id="PF13375">
    <property type="entry name" value="RnfC_N"/>
    <property type="match status" value="1"/>
</dbReference>
<keyword evidence="11" id="KW-1185">Reference proteome</keyword>
<accession>D3PBK8</accession>
<sequence>MPYYGFRGGIHPRYNKEKTASKSIERYSVNIGDEVAIPLSQHIGAPAEAVVKKKDVVKRGDLIGKSKGFVSSNIHSSVTGEVINIQNVPHPIMGSIPAVIIKVTEVTEEYTPIELADKFQENVLSAGIVGLGGATFPSHVKLSPPRKIDYLIINGAECEPYLTCDHRLMVEKTEEIIKGAKIIQKELEIDNLVIGIEKNKPDAIESFRKFENKYEFELIPLEVKYPQGGEKQLIKATVNRVVPEGKLPLEVGVIVHNVGTALSIYEALEFKKPLIERVVTVTGAVKEPKNLLVPIGVPVSKLIEFCGGPLGDIKKVVMGGPMMGFSLFDLNTPVMKGTSGIILYRDSDLPNLNMHNCIRCGRCVEACPMGLVPAIMEQFALNEMYERLNEWHVLNCIECGCCSYVCPSRRPLVGYFKTAKREIMNIMRQKKNAGK</sequence>
<comment type="subcellular location">
    <subcellularLocation>
        <location evidence="8">Cell inner membrane</location>
        <topology evidence="8">Peripheral membrane protein</topology>
    </subcellularLocation>
</comment>
<comment type="similarity">
    <text evidence="8">Belongs to the 4Fe4S bacterial-type ferredoxin family. RnfC subfamily.</text>
</comment>
<dbReference type="InterPro" id="IPR019554">
    <property type="entry name" value="Soluble_ligand-bd"/>
</dbReference>
<dbReference type="InterPro" id="IPR017896">
    <property type="entry name" value="4Fe4S_Fe-S-bd"/>
</dbReference>
<protein>
    <recommendedName>
        <fullName evidence="8">Ion-translocating oxidoreductase complex subunit C</fullName>
        <ecNumber evidence="8">7.-.-.-</ecNumber>
    </recommendedName>
    <alternativeName>
        <fullName evidence="8">Rnf electron transport complex subunit C</fullName>
    </alternativeName>
</protein>
<gene>
    <name evidence="8 10" type="primary">rnfC</name>
    <name evidence="10" type="ordered locus">DEFDS_0487</name>
</gene>
<dbReference type="Gene3D" id="3.40.50.11540">
    <property type="entry name" value="NADH-ubiquinone oxidoreductase 51kDa subunit"/>
    <property type="match status" value="1"/>
</dbReference>
<dbReference type="Gene3D" id="3.30.70.20">
    <property type="match status" value="1"/>
</dbReference>
<dbReference type="OrthoDB" id="9767754at2"/>
<feature type="binding site" evidence="8">
    <location>
        <position position="363"/>
    </location>
    <ligand>
        <name>[4Fe-4S] cluster</name>
        <dbReference type="ChEBI" id="CHEBI:49883"/>
        <label>1</label>
    </ligand>
</feature>
<dbReference type="Proteomes" id="UP000001520">
    <property type="component" value="Chromosome"/>
</dbReference>
<dbReference type="Pfam" id="PF01512">
    <property type="entry name" value="Complex1_51K"/>
    <property type="match status" value="1"/>
</dbReference>
<dbReference type="EMBL" id="AP011529">
    <property type="protein sequence ID" value="BAI79981.1"/>
    <property type="molecule type" value="Genomic_DNA"/>
</dbReference>
<comment type="function">
    <text evidence="8">Part of a membrane-bound complex that couples electron transfer with translocation of ions across the membrane.</text>
</comment>
<comment type="subunit">
    <text evidence="8">The complex is composed of six subunits: RnfA, RnfB, RnfC, RnfD, RnfE and RnfG.</text>
</comment>
<dbReference type="PROSITE" id="PS51379">
    <property type="entry name" value="4FE4S_FER_2"/>
    <property type="match status" value="2"/>
</dbReference>
<reference evidence="10 11" key="1">
    <citation type="journal article" date="2010" name="DNA Res.">
        <title>Bacterial lifestyle in a deep-sea hydrothermal vent chimney revealed by the genome sequence of the thermophilic bacterium Deferribacter desulfuricans SSM1.</title>
        <authorList>
            <person name="Takaki Y."/>
            <person name="Shimamura S."/>
            <person name="Nakagawa S."/>
            <person name="Fukuhara Y."/>
            <person name="Horikawa H."/>
            <person name="Ankai A."/>
            <person name="Harada T."/>
            <person name="Hosoyama A."/>
            <person name="Oguchi A."/>
            <person name="Fukui S."/>
            <person name="Fujita N."/>
            <person name="Takami H."/>
            <person name="Takai K."/>
        </authorList>
    </citation>
    <scope>NUCLEOTIDE SEQUENCE [LARGE SCALE GENOMIC DNA]</scope>
    <source>
        <strain evidence="11">DSM 14783 / JCM 11476 / NBRC 101012 / SSM1</strain>
    </source>
</reference>
<keyword evidence="1 8" id="KW-0813">Transport</keyword>
<dbReference type="Gene3D" id="3.10.20.600">
    <property type="match status" value="1"/>
</dbReference>
<feature type="binding site" evidence="8">
    <location>
        <position position="396"/>
    </location>
    <ligand>
        <name>[4Fe-4S] cluster</name>
        <dbReference type="ChEBI" id="CHEBI:49883"/>
        <label>2</label>
    </ligand>
</feature>
<feature type="binding site" evidence="8">
    <location>
        <position position="402"/>
    </location>
    <ligand>
        <name>[4Fe-4S] cluster</name>
        <dbReference type="ChEBI" id="CHEBI:49883"/>
        <label>2</label>
    </ligand>
</feature>
<evidence type="ECO:0000256" key="8">
    <source>
        <dbReference type="HAMAP-Rule" id="MF_00461"/>
    </source>
</evidence>
<dbReference type="InterPro" id="IPR017900">
    <property type="entry name" value="4Fe4S_Fe_S_CS"/>
</dbReference>
<dbReference type="RefSeq" id="WP_013007229.1">
    <property type="nucleotide sequence ID" value="NC_013939.1"/>
</dbReference>
<keyword evidence="4 8" id="KW-0677">Repeat</keyword>
<evidence type="ECO:0000256" key="4">
    <source>
        <dbReference type="ARBA" id="ARBA00022737"/>
    </source>
</evidence>
<dbReference type="NCBIfam" id="TIGR01945">
    <property type="entry name" value="rnfC"/>
    <property type="match status" value="1"/>
</dbReference>
<feature type="domain" description="4Fe-4S ferredoxin-type" evidence="9">
    <location>
        <begin position="348"/>
        <end position="377"/>
    </location>
</feature>
<keyword evidence="8" id="KW-0997">Cell inner membrane</keyword>
<dbReference type="eggNOG" id="COG4656">
    <property type="taxonomic scope" value="Bacteria"/>
</dbReference>
<feature type="binding site" evidence="8">
    <location>
        <position position="360"/>
    </location>
    <ligand>
        <name>[4Fe-4S] cluster</name>
        <dbReference type="ChEBI" id="CHEBI:49883"/>
        <label>1</label>
    </ligand>
</feature>
<dbReference type="AlphaFoldDB" id="D3PBK8"/>
<dbReference type="EC" id="7.-.-.-" evidence="8"/>
<keyword evidence="6 8" id="KW-0408">Iron</keyword>
<keyword evidence="5 8" id="KW-0249">Electron transport</keyword>
<comment type="cofactor">
    <cofactor evidence="8">
        <name>[4Fe-4S] cluster</name>
        <dbReference type="ChEBI" id="CHEBI:49883"/>
    </cofactor>
    <text evidence="8">Binds 2 [4Fe-4S] clusters per subunit.</text>
</comment>
<feature type="binding site" evidence="8">
    <location>
        <position position="399"/>
    </location>
    <ligand>
        <name>[4Fe-4S] cluster</name>
        <dbReference type="ChEBI" id="CHEBI:49883"/>
        <label>2</label>
    </ligand>
</feature>
<dbReference type="PANTHER" id="PTHR43034:SF2">
    <property type="entry name" value="ION-TRANSLOCATING OXIDOREDUCTASE COMPLEX SUBUNIT C"/>
    <property type="match status" value="1"/>
</dbReference>
<evidence type="ECO:0000313" key="10">
    <source>
        <dbReference type="EMBL" id="BAI79981.1"/>
    </source>
</evidence>
<feature type="domain" description="4Fe-4S ferredoxin-type" evidence="9">
    <location>
        <begin position="384"/>
        <end position="416"/>
    </location>
</feature>
<dbReference type="STRING" id="639282.DEFDS_0487"/>
<dbReference type="PANTHER" id="PTHR43034">
    <property type="entry name" value="ION-TRANSLOCATING OXIDOREDUCTASE COMPLEX SUBUNIT C"/>
    <property type="match status" value="1"/>
</dbReference>
<dbReference type="KEGG" id="ddf:DEFDS_0487"/>
<dbReference type="GO" id="GO:0051539">
    <property type="term" value="F:4 iron, 4 sulfur cluster binding"/>
    <property type="evidence" value="ECO:0007669"/>
    <property type="project" value="UniProtKB-KW"/>
</dbReference>
<evidence type="ECO:0000256" key="3">
    <source>
        <dbReference type="ARBA" id="ARBA00022723"/>
    </source>
</evidence>
<keyword evidence="7 8" id="KW-0411">Iron-sulfur</keyword>
<dbReference type="InterPro" id="IPR010208">
    <property type="entry name" value="Ion_transpt_RnfC/RsxC"/>
</dbReference>
<keyword evidence="8" id="KW-1003">Cell membrane</keyword>
<dbReference type="GO" id="GO:0046872">
    <property type="term" value="F:metal ion binding"/>
    <property type="evidence" value="ECO:0007669"/>
    <property type="project" value="UniProtKB-KW"/>
</dbReference>
<dbReference type="HAMAP" id="MF_00461">
    <property type="entry name" value="RsxC_RnfC"/>
    <property type="match status" value="1"/>
</dbReference>
<dbReference type="SUPFAM" id="SSF142019">
    <property type="entry name" value="Nqo1 FMN-binding domain-like"/>
    <property type="match status" value="1"/>
</dbReference>
<dbReference type="SUPFAM" id="SSF46548">
    <property type="entry name" value="alpha-helical ferredoxin"/>
    <property type="match status" value="1"/>
</dbReference>
<proteinExistence type="inferred from homology"/>
<evidence type="ECO:0000259" key="9">
    <source>
        <dbReference type="PROSITE" id="PS51379"/>
    </source>
</evidence>
<feature type="binding site" evidence="8">
    <location>
        <position position="406"/>
    </location>
    <ligand>
        <name>[4Fe-4S] cluster</name>
        <dbReference type="ChEBI" id="CHEBI:49883"/>
        <label>1</label>
    </ligand>
</feature>
<evidence type="ECO:0000256" key="6">
    <source>
        <dbReference type="ARBA" id="ARBA00023004"/>
    </source>
</evidence>
<dbReference type="HOGENOM" id="CLU_010808_6_0_0"/>
<keyword evidence="2 8" id="KW-0004">4Fe-4S</keyword>
<evidence type="ECO:0000256" key="7">
    <source>
        <dbReference type="ARBA" id="ARBA00023014"/>
    </source>
</evidence>
<evidence type="ECO:0000256" key="1">
    <source>
        <dbReference type="ARBA" id="ARBA00022448"/>
    </source>
</evidence>
<dbReference type="InterPro" id="IPR011538">
    <property type="entry name" value="Nuo51_FMN-bd"/>
</dbReference>
<dbReference type="GO" id="GO:0005886">
    <property type="term" value="C:plasma membrane"/>
    <property type="evidence" value="ECO:0007669"/>
    <property type="project" value="UniProtKB-SubCell"/>
</dbReference>